<dbReference type="PANTHER" id="PTHR43625">
    <property type="entry name" value="AFLATOXIN B1 ALDEHYDE REDUCTASE"/>
    <property type="match status" value="1"/>
</dbReference>
<dbReference type="SUPFAM" id="SSF51430">
    <property type="entry name" value="NAD(P)-linked oxidoreductase"/>
    <property type="match status" value="1"/>
</dbReference>
<evidence type="ECO:0000313" key="4">
    <source>
        <dbReference type="Proteomes" id="UP001174691"/>
    </source>
</evidence>
<comment type="caution">
    <text evidence="3">The sequence shown here is derived from an EMBL/GenBank/DDBJ whole genome shotgun (WGS) entry which is preliminary data.</text>
</comment>
<dbReference type="AlphaFoldDB" id="A0AA38RU36"/>
<dbReference type="EMBL" id="JANBVN010000069">
    <property type="protein sequence ID" value="KAJ9150585.1"/>
    <property type="molecule type" value="Genomic_DNA"/>
</dbReference>
<evidence type="ECO:0000259" key="2">
    <source>
        <dbReference type="Pfam" id="PF00248"/>
    </source>
</evidence>
<dbReference type="InterPro" id="IPR036812">
    <property type="entry name" value="NAD(P)_OxRdtase_dom_sf"/>
</dbReference>
<evidence type="ECO:0000313" key="3">
    <source>
        <dbReference type="EMBL" id="KAJ9150585.1"/>
    </source>
</evidence>
<dbReference type="InterPro" id="IPR023210">
    <property type="entry name" value="NADP_OxRdtase_dom"/>
</dbReference>
<protein>
    <submittedName>
        <fullName evidence="3">Pyridoxal reductase</fullName>
    </submittedName>
</protein>
<sequence>MPEINGQQVGPIGYGMMSLTWRPDPPPVEEAIACMKTALDLGANLWNGGEIYRSPNGENSATLLEKYLAKYPEDADKIVICIKGIVGDPAKGKHGPDGSPEEVKRSIETTLQQMGGRKKKIDMFEAARLDAKLPLAAQLQAQAEYVDKGLVGGISLSEVSAATIHEAVKITKIVAVEVELSMWSTDVLTNGVAAACAQHNIPLVAYSPLGRGMLAGRFNSPSDIPDGDFRKTHPRFQPENFDANLQLVERVKQLAAKKGCTPAQLAIAWVRAVGRRPGMPVVIPIPSGAHPDRVKENLTAVELTDAEFDEINGTLGEVPVSGARYPAGAPIEITAL</sequence>
<accession>A0AA38RU36</accession>
<gene>
    <name evidence="3" type="ORF">NKR19_g5162</name>
</gene>
<feature type="domain" description="NADP-dependent oxidoreductase" evidence="2">
    <location>
        <begin position="11"/>
        <end position="312"/>
    </location>
</feature>
<dbReference type="InterPro" id="IPR050791">
    <property type="entry name" value="Aldo-Keto_reductase"/>
</dbReference>
<dbReference type="Gene3D" id="3.20.20.100">
    <property type="entry name" value="NADP-dependent oxidoreductase domain"/>
    <property type="match status" value="1"/>
</dbReference>
<dbReference type="PANTHER" id="PTHR43625:SF78">
    <property type="entry name" value="PYRIDOXAL REDUCTASE-RELATED"/>
    <property type="match status" value="1"/>
</dbReference>
<reference evidence="3" key="1">
    <citation type="submission" date="2022-07" db="EMBL/GenBank/DDBJ databases">
        <title>Fungi with potential for degradation of polypropylene.</title>
        <authorList>
            <person name="Gostincar C."/>
        </authorList>
    </citation>
    <scope>NUCLEOTIDE SEQUENCE</scope>
    <source>
        <strain evidence="3">EXF-13287</strain>
    </source>
</reference>
<dbReference type="GO" id="GO:0016491">
    <property type="term" value="F:oxidoreductase activity"/>
    <property type="evidence" value="ECO:0007669"/>
    <property type="project" value="UniProtKB-KW"/>
</dbReference>
<keyword evidence="4" id="KW-1185">Reference proteome</keyword>
<dbReference type="Pfam" id="PF00248">
    <property type="entry name" value="Aldo_ket_red"/>
    <property type="match status" value="1"/>
</dbReference>
<evidence type="ECO:0000256" key="1">
    <source>
        <dbReference type="ARBA" id="ARBA00023002"/>
    </source>
</evidence>
<name>A0AA38RU36_9PEZI</name>
<proteinExistence type="predicted"/>
<dbReference type="CDD" id="cd19077">
    <property type="entry name" value="AKR_AKR8A1-2"/>
    <property type="match status" value="1"/>
</dbReference>
<dbReference type="Proteomes" id="UP001174691">
    <property type="component" value="Unassembled WGS sequence"/>
</dbReference>
<keyword evidence="1" id="KW-0560">Oxidoreductase</keyword>
<dbReference type="GO" id="GO:0005737">
    <property type="term" value="C:cytoplasm"/>
    <property type="evidence" value="ECO:0007669"/>
    <property type="project" value="TreeGrafter"/>
</dbReference>
<organism evidence="3 4">
    <name type="scientific">Coniochaeta hoffmannii</name>
    <dbReference type="NCBI Taxonomy" id="91930"/>
    <lineage>
        <taxon>Eukaryota</taxon>
        <taxon>Fungi</taxon>
        <taxon>Dikarya</taxon>
        <taxon>Ascomycota</taxon>
        <taxon>Pezizomycotina</taxon>
        <taxon>Sordariomycetes</taxon>
        <taxon>Sordariomycetidae</taxon>
        <taxon>Coniochaetales</taxon>
        <taxon>Coniochaetaceae</taxon>
        <taxon>Coniochaeta</taxon>
    </lineage>
</organism>